<evidence type="ECO:0000313" key="10">
    <source>
        <dbReference type="Proteomes" id="UP001242480"/>
    </source>
</evidence>
<evidence type="ECO:0000256" key="1">
    <source>
        <dbReference type="ARBA" id="ARBA00004651"/>
    </source>
</evidence>
<protein>
    <submittedName>
        <fullName evidence="9">Peptide/nickel transport system permease protein</fullName>
    </submittedName>
</protein>
<accession>A0ABU0JKM5</accession>
<dbReference type="InterPro" id="IPR035906">
    <property type="entry name" value="MetI-like_sf"/>
</dbReference>
<feature type="domain" description="ABC transmembrane type-1" evidence="8">
    <location>
        <begin position="117"/>
        <end position="317"/>
    </location>
</feature>
<comment type="caution">
    <text evidence="9">The sequence shown here is derived from an EMBL/GenBank/DDBJ whole genome shotgun (WGS) entry which is preliminary data.</text>
</comment>
<feature type="transmembrane region" description="Helical" evidence="7">
    <location>
        <begin position="24"/>
        <end position="48"/>
    </location>
</feature>
<feature type="transmembrane region" description="Helical" evidence="7">
    <location>
        <begin position="248"/>
        <end position="274"/>
    </location>
</feature>
<keyword evidence="3" id="KW-1003">Cell membrane</keyword>
<comment type="subcellular location">
    <subcellularLocation>
        <location evidence="1 7">Cell membrane</location>
        <topology evidence="1 7">Multi-pass membrane protein</topology>
    </subcellularLocation>
</comment>
<evidence type="ECO:0000256" key="5">
    <source>
        <dbReference type="ARBA" id="ARBA00022989"/>
    </source>
</evidence>
<sequence>MSAASGREPRPPQTRRLRRLAQRLLLRAGGGGLVLLASATVTFFALHLTPGDPVRALLGGPTSNPTPETIAAAVKEFGLDQPLLTQYAIYIGRLLRGDFGVSFSQHLPVADVIAEQVWPTLQLTAASLLVAWVLALVSVLGTTRRGRWVSGLGSAIETVSASLPQFWLGIVLLAVFSFGLRLFPPEGNGGLVSLVLPTLALAVPLAGFLAQVMRESLELALDQPFILSARMRGLGDWPVRWRHALRHAVLPGVSLSAWAVGSLIGNSVLVELIFSRQGLGRQLYQAVSLQDMPLTIGITLFVTLVYIVTSILVDALYVVVDPRIEAGRT</sequence>
<keyword evidence="10" id="KW-1185">Reference proteome</keyword>
<feature type="transmembrane region" description="Helical" evidence="7">
    <location>
        <begin position="294"/>
        <end position="320"/>
    </location>
</feature>
<evidence type="ECO:0000259" key="8">
    <source>
        <dbReference type="PROSITE" id="PS50928"/>
    </source>
</evidence>
<evidence type="ECO:0000256" key="2">
    <source>
        <dbReference type="ARBA" id="ARBA00022448"/>
    </source>
</evidence>
<keyword evidence="4 7" id="KW-0812">Transmembrane</keyword>
<dbReference type="SUPFAM" id="SSF161098">
    <property type="entry name" value="MetI-like"/>
    <property type="match status" value="1"/>
</dbReference>
<dbReference type="EMBL" id="JAUSVX010000019">
    <property type="protein sequence ID" value="MDQ0473938.1"/>
    <property type="molecule type" value="Genomic_DNA"/>
</dbReference>
<dbReference type="PANTHER" id="PTHR43163:SF6">
    <property type="entry name" value="DIPEPTIDE TRANSPORT SYSTEM PERMEASE PROTEIN DPPB-RELATED"/>
    <property type="match status" value="1"/>
</dbReference>
<evidence type="ECO:0000256" key="6">
    <source>
        <dbReference type="ARBA" id="ARBA00023136"/>
    </source>
</evidence>
<keyword evidence="2 7" id="KW-0813">Transport</keyword>
<name>A0ABU0JKM5_9HYPH</name>
<feature type="transmembrane region" description="Helical" evidence="7">
    <location>
        <begin position="189"/>
        <end position="210"/>
    </location>
</feature>
<reference evidence="9 10" key="1">
    <citation type="submission" date="2023-07" db="EMBL/GenBank/DDBJ databases">
        <title>Genomic Encyclopedia of Type Strains, Phase IV (KMG-IV): sequencing the most valuable type-strain genomes for metagenomic binning, comparative biology and taxonomic classification.</title>
        <authorList>
            <person name="Goeker M."/>
        </authorList>
    </citation>
    <scope>NUCLEOTIDE SEQUENCE [LARGE SCALE GENOMIC DNA]</scope>
    <source>
        <strain evidence="9 10">DSM 19619</strain>
    </source>
</reference>
<dbReference type="PANTHER" id="PTHR43163">
    <property type="entry name" value="DIPEPTIDE TRANSPORT SYSTEM PERMEASE PROTEIN DPPB-RELATED"/>
    <property type="match status" value="1"/>
</dbReference>
<dbReference type="RefSeq" id="WP_307282732.1">
    <property type="nucleotide sequence ID" value="NZ_JAUSVX010000019.1"/>
</dbReference>
<gene>
    <name evidence="9" type="ORF">QO011_006977</name>
</gene>
<dbReference type="Pfam" id="PF00528">
    <property type="entry name" value="BPD_transp_1"/>
    <property type="match status" value="1"/>
</dbReference>
<evidence type="ECO:0000256" key="3">
    <source>
        <dbReference type="ARBA" id="ARBA00022475"/>
    </source>
</evidence>
<dbReference type="Pfam" id="PF19300">
    <property type="entry name" value="BPD_transp_1_N"/>
    <property type="match status" value="1"/>
</dbReference>
<feature type="transmembrane region" description="Helical" evidence="7">
    <location>
        <begin position="163"/>
        <end position="183"/>
    </location>
</feature>
<dbReference type="InterPro" id="IPR000515">
    <property type="entry name" value="MetI-like"/>
</dbReference>
<evidence type="ECO:0000256" key="4">
    <source>
        <dbReference type="ARBA" id="ARBA00022692"/>
    </source>
</evidence>
<evidence type="ECO:0000313" key="9">
    <source>
        <dbReference type="EMBL" id="MDQ0473938.1"/>
    </source>
</evidence>
<evidence type="ECO:0000256" key="7">
    <source>
        <dbReference type="RuleBase" id="RU363032"/>
    </source>
</evidence>
<keyword evidence="6 7" id="KW-0472">Membrane</keyword>
<keyword evidence="5 7" id="KW-1133">Transmembrane helix</keyword>
<feature type="transmembrane region" description="Helical" evidence="7">
    <location>
        <begin position="121"/>
        <end position="142"/>
    </location>
</feature>
<dbReference type="Proteomes" id="UP001242480">
    <property type="component" value="Unassembled WGS sequence"/>
</dbReference>
<dbReference type="Gene3D" id="1.10.3720.10">
    <property type="entry name" value="MetI-like"/>
    <property type="match status" value="1"/>
</dbReference>
<comment type="similarity">
    <text evidence="7">Belongs to the binding-protein-dependent transport system permease family.</text>
</comment>
<proteinExistence type="inferred from homology"/>
<organism evidence="9 10">
    <name type="scientific">Labrys wisconsinensis</name>
    <dbReference type="NCBI Taxonomy" id="425677"/>
    <lineage>
        <taxon>Bacteria</taxon>
        <taxon>Pseudomonadati</taxon>
        <taxon>Pseudomonadota</taxon>
        <taxon>Alphaproteobacteria</taxon>
        <taxon>Hyphomicrobiales</taxon>
        <taxon>Xanthobacteraceae</taxon>
        <taxon>Labrys</taxon>
    </lineage>
</organism>
<dbReference type="InterPro" id="IPR045621">
    <property type="entry name" value="BPD_transp_1_N"/>
</dbReference>
<dbReference type="CDD" id="cd06261">
    <property type="entry name" value="TM_PBP2"/>
    <property type="match status" value="1"/>
</dbReference>
<dbReference type="PROSITE" id="PS50928">
    <property type="entry name" value="ABC_TM1"/>
    <property type="match status" value="1"/>
</dbReference>